<evidence type="ECO:0000256" key="2">
    <source>
        <dbReference type="ARBA" id="ARBA00022980"/>
    </source>
</evidence>
<dbReference type="GO" id="GO:0003735">
    <property type="term" value="F:structural constituent of ribosome"/>
    <property type="evidence" value="ECO:0007669"/>
    <property type="project" value="InterPro"/>
</dbReference>
<sequence>MERATMIAVVRQVFDRSAEKLKGYEVGRQLSSSKGGDMGRVPTLSEEGFSPSHERYYSRVKLDFDTNKKMLEEIAGFYSHLMKQIQKGPVCIISLKLEEEERECRMDFVPTESTIKTDSIAVDPKTIEMLAAFGMADLPGIVIAEPEEAAPAAAFSHGAGALGSRYWF</sequence>
<dbReference type="EMBL" id="BSYO01000001">
    <property type="protein sequence ID" value="GMG99491.1"/>
    <property type="molecule type" value="Genomic_DNA"/>
</dbReference>
<evidence type="ECO:0000313" key="5">
    <source>
        <dbReference type="Proteomes" id="UP001279734"/>
    </source>
</evidence>
<reference evidence="4" key="1">
    <citation type="submission" date="2023-05" db="EMBL/GenBank/DDBJ databases">
        <title>Nepenthes gracilis genome sequencing.</title>
        <authorList>
            <person name="Fukushima K."/>
        </authorList>
    </citation>
    <scope>NUCLEOTIDE SEQUENCE</scope>
    <source>
        <strain evidence="4">SING2019-196</strain>
    </source>
</reference>
<keyword evidence="3" id="KW-0687">Ribonucleoprotein</keyword>
<comment type="caution">
    <text evidence="4">The sequence shown here is derived from an EMBL/GenBank/DDBJ whole genome shotgun (WGS) entry which is preliminary data.</text>
</comment>
<evidence type="ECO:0000313" key="4">
    <source>
        <dbReference type="EMBL" id="GMG99491.1"/>
    </source>
</evidence>
<proteinExistence type="inferred from homology"/>
<dbReference type="SUPFAM" id="SSF116820">
    <property type="entry name" value="Rps17e-like"/>
    <property type="match status" value="1"/>
</dbReference>
<dbReference type="GO" id="GO:0006412">
    <property type="term" value="P:translation"/>
    <property type="evidence" value="ECO:0007669"/>
    <property type="project" value="InterPro"/>
</dbReference>
<gene>
    <name evidence="4" type="ORF">Nepgr_001331</name>
</gene>
<dbReference type="AlphaFoldDB" id="A0AAD3RW05"/>
<dbReference type="InterPro" id="IPR001210">
    <property type="entry name" value="Ribosomal_eS17"/>
</dbReference>
<dbReference type="PANTHER" id="PTHR10732:SF0">
    <property type="entry name" value="40S RIBOSOMAL PROTEIN S17"/>
    <property type="match status" value="1"/>
</dbReference>
<dbReference type="InterPro" id="IPR036401">
    <property type="entry name" value="Ribosomal_eS17_sf"/>
</dbReference>
<name>A0AAD3RW05_NEPGR</name>
<organism evidence="4 5">
    <name type="scientific">Nepenthes gracilis</name>
    <name type="common">Slender pitcher plant</name>
    <dbReference type="NCBI Taxonomy" id="150966"/>
    <lineage>
        <taxon>Eukaryota</taxon>
        <taxon>Viridiplantae</taxon>
        <taxon>Streptophyta</taxon>
        <taxon>Embryophyta</taxon>
        <taxon>Tracheophyta</taxon>
        <taxon>Spermatophyta</taxon>
        <taxon>Magnoliopsida</taxon>
        <taxon>eudicotyledons</taxon>
        <taxon>Gunneridae</taxon>
        <taxon>Pentapetalae</taxon>
        <taxon>Caryophyllales</taxon>
        <taxon>Nepenthaceae</taxon>
        <taxon>Nepenthes</taxon>
    </lineage>
</organism>
<comment type="similarity">
    <text evidence="1">Belongs to the eukaryotic ribosomal protein eS17 family.</text>
</comment>
<dbReference type="PANTHER" id="PTHR10732">
    <property type="entry name" value="40S RIBOSOMAL PROTEIN S17"/>
    <property type="match status" value="1"/>
</dbReference>
<dbReference type="Proteomes" id="UP001279734">
    <property type="component" value="Unassembled WGS sequence"/>
</dbReference>
<keyword evidence="5" id="KW-1185">Reference proteome</keyword>
<evidence type="ECO:0000256" key="3">
    <source>
        <dbReference type="ARBA" id="ARBA00023274"/>
    </source>
</evidence>
<accession>A0AAD3RW05</accession>
<dbReference type="Pfam" id="PF00833">
    <property type="entry name" value="Ribosomal_S17e"/>
    <property type="match status" value="1"/>
</dbReference>
<dbReference type="GO" id="GO:1990904">
    <property type="term" value="C:ribonucleoprotein complex"/>
    <property type="evidence" value="ECO:0007669"/>
    <property type="project" value="UniProtKB-KW"/>
</dbReference>
<protein>
    <submittedName>
        <fullName evidence="4">Uncharacterized protein</fullName>
    </submittedName>
</protein>
<dbReference type="Gene3D" id="1.10.60.20">
    <property type="entry name" value="Ribosomal protein S17e-like"/>
    <property type="match status" value="1"/>
</dbReference>
<keyword evidence="2" id="KW-0689">Ribosomal protein</keyword>
<dbReference type="GO" id="GO:0005840">
    <property type="term" value="C:ribosome"/>
    <property type="evidence" value="ECO:0007669"/>
    <property type="project" value="UniProtKB-KW"/>
</dbReference>
<evidence type="ECO:0000256" key="1">
    <source>
        <dbReference type="ARBA" id="ARBA00010444"/>
    </source>
</evidence>